<feature type="domain" description="Mot1 central" evidence="1">
    <location>
        <begin position="126"/>
        <end position="256"/>
    </location>
</feature>
<evidence type="ECO:0000313" key="3">
    <source>
        <dbReference type="Proteomes" id="UP000541444"/>
    </source>
</evidence>
<proteinExistence type="predicted"/>
<dbReference type="PANTHER" id="PTHR36498:SF1">
    <property type="entry name" value="TATA-BINDING PROTEIN-ASSOCIATED FACTOR 172"/>
    <property type="match status" value="1"/>
</dbReference>
<gene>
    <name evidence="2" type="ORF">GIB67_034513</name>
</gene>
<dbReference type="Pfam" id="PF12054">
    <property type="entry name" value="DUF3535"/>
    <property type="match status" value="2"/>
</dbReference>
<accession>A0A7J7PB30</accession>
<feature type="domain" description="Mot1 central" evidence="1">
    <location>
        <begin position="268"/>
        <end position="375"/>
    </location>
</feature>
<dbReference type="InterPro" id="IPR016024">
    <property type="entry name" value="ARM-type_fold"/>
</dbReference>
<dbReference type="EMBL" id="JACGCM010000067">
    <property type="protein sequence ID" value="KAF6176651.1"/>
    <property type="molecule type" value="Genomic_DNA"/>
</dbReference>
<name>A0A7J7PB30_9MAGN</name>
<keyword evidence="3" id="KW-1185">Reference proteome</keyword>
<dbReference type="GO" id="GO:0017025">
    <property type="term" value="F:TBP-class protein binding"/>
    <property type="evidence" value="ECO:0007669"/>
    <property type="project" value="InterPro"/>
</dbReference>
<dbReference type="OrthoDB" id="10252227at2759"/>
<comment type="caution">
    <text evidence="2">The sequence shown here is derived from an EMBL/GenBank/DDBJ whole genome shotgun (WGS) entry which is preliminary data.</text>
</comment>
<evidence type="ECO:0000259" key="1">
    <source>
        <dbReference type="Pfam" id="PF12054"/>
    </source>
</evidence>
<dbReference type="SUPFAM" id="SSF48371">
    <property type="entry name" value="ARM repeat"/>
    <property type="match status" value="1"/>
</dbReference>
<dbReference type="PANTHER" id="PTHR36498">
    <property type="entry name" value="TATA-BINDING PROTEIN-ASSOCIATED FACTOR 172"/>
    <property type="match status" value="1"/>
</dbReference>
<dbReference type="Proteomes" id="UP000541444">
    <property type="component" value="Unassembled WGS sequence"/>
</dbReference>
<sequence length="418" mass="47437">MIPKTFGALTSKEKPEFDLNEALVVDGPGEGITYDENPSMLSTLAPRLWLFMRHNISSVRHSAIRTLERLLEAGCRRGSSECSDRSLWPSLILGDTLRIVFQNLLLEANEEIMQCSERVWRLLLQYGSTLDPTKMFWPIALPRKSHFRAAAKMRAANLEKDYNINFGIESEKETFPHEKNGVFVKIIVGANGEKSVTHTRVVTATALGSLASKLPQESLQLVIDSLWRNLISFSGVQRQVTSMILVSWFKELQNKGFSSLLVSQVDSSSLLKRCQLTTEFEIDSVSVDDVIEFASKLSLSGGTGKDTNEKQSTDDLESLRQRLLTTSGYLKCVQSNLHVTVSRLIAASVVWMSKLPIRLNPVILPLMASIKREQILEDWKFEHRCLKGTKKILDMRDKRIKENETAFYLWRRITKDEK</sequence>
<organism evidence="2 3">
    <name type="scientific">Kingdonia uniflora</name>
    <dbReference type="NCBI Taxonomy" id="39325"/>
    <lineage>
        <taxon>Eukaryota</taxon>
        <taxon>Viridiplantae</taxon>
        <taxon>Streptophyta</taxon>
        <taxon>Embryophyta</taxon>
        <taxon>Tracheophyta</taxon>
        <taxon>Spermatophyta</taxon>
        <taxon>Magnoliopsida</taxon>
        <taxon>Ranunculales</taxon>
        <taxon>Circaeasteraceae</taxon>
        <taxon>Kingdonia</taxon>
    </lineage>
</organism>
<dbReference type="GO" id="GO:0016887">
    <property type="term" value="F:ATP hydrolysis activity"/>
    <property type="evidence" value="ECO:0007669"/>
    <property type="project" value="InterPro"/>
</dbReference>
<protein>
    <recommendedName>
        <fullName evidence="1">Mot1 central domain-containing protein</fullName>
    </recommendedName>
</protein>
<dbReference type="InterPro" id="IPR044972">
    <property type="entry name" value="Mot1"/>
</dbReference>
<dbReference type="InterPro" id="IPR022707">
    <property type="entry name" value="Mot1_central_dom"/>
</dbReference>
<dbReference type="AlphaFoldDB" id="A0A7J7PB30"/>
<reference evidence="2 3" key="1">
    <citation type="journal article" date="2020" name="IScience">
        <title>Genome Sequencing of the Endangered Kingdonia uniflora (Circaeasteraceae, Ranunculales) Reveals Potential Mechanisms of Evolutionary Specialization.</title>
        <authorList>
            <person name="Sun Y."/>
            <person name="Deng T."/>
            <person name="Zhang A."/>
            <person name="Moore M.J."/>
            <person name="Landis J.B."/>
            <person name="Lin N."/>
            <person name="Zhang H."/>
            <person name="Zhang X."/>
            <person name="Huang J."/>
            <person name="Zhang X."/>
            <person name="Sun H."/>
            <person name="Wang H."/>
        </authorList>
    </citation>
    <scope>NUCLEOTIDE SEQUENCE [LARGE SCALE GENOMIC DNA]</scope>
    <source>
        <strain evidence="2">TB1705</strain>
        <tissue evidence="2">Leaf</tissue>
    </source>
</reference>
<dbReference type="GO" id="GO:0003677">
    <property type="term" value="F:DNA binding"/>
    <property type="evidence" value="ECO:0007669"/>
    <property type="project" value="InterPro"/>
</dbReference>
<evidence type="ECO:0000313" key="2">
    <source>
        <dbReference type="EMBL" id="KAF6176651.1"/>
    </source>
</evidence>